<dbReference type="Proteomes" id="UP001152795">
    <property type="component" value="Unassembled WGS sequence"/>
</dbReference>
<reference evidence="1" key="1">
    <citation type="submission" date="2020-04" db="EMBL/GenBank/DDBJ databases">
        <authorList>
            <person name="Alioto T."/>
            <person name="Alioto T."/>
            <person name="Gomez Garrido J."/>
        </authorList>
    </citation>
    <scope>NUCLEOTIDE SEQUENCE</scope>
    <source>
        <strain evidence="1">A484AB</strain>
    </source>
</reference>
<protein>
    <submittedName>
        <fullName evidence="1">Uncharacterized protein</fullName>
    </submittedName>
</protein>
<evidence type="ECO:0000313" key="1">
    <source>
        <dbReference type="EMBL" id="CAB4036101.1"/>
    </source>
</evidence>
<proteinExistence type="predicted"/>
<gene>
    <name evidence="1" type="ORF">PACLA_8A034159</name>
</gene>
<organism evidence="1 2">
    <name type="scientific">Paramuricea clavata</name>
    <name type="common">Red gorgonian</name>
    <name type="synonym">Violescent sea-whip</name>
    <dbReference type="NCBI Taxonomy" id="317549"/>
    <lineage>
        <taxon>Eukaryota</taxon>
        <taxon>Metazoa</taxon>
        <taxon>Cnidaria</taxon>
        <taxon>Anthozoa</taxon>
        <taxon>Octocorallia</taxon>
        <taxon>Malacalcyonacea</taxon>
        <taxon>Plexauridae</taxon>
        <taxon>Paramuricea</taxon>
    </lineage>
</organism>
<sequence length="368" mass="41288">MSEETMGKSVTPSSTDCEAVCTGDIKSFCHQADVGQLANWIPIMATNVEEATNLNPVARVILVGLYDPDSHFHLLAGMHYILKSIWHDVLTYYKSRIKNGDSVDLRYSVDLNFVKVKWGHFYTDLDSHSDWLVRFPEPSDIDINMMPFVMAKRFEETKLPDYLRTYWDQILAQCIVSSEVGKIGYLTVLESYVEKGSTQRTPGIHTESPGVVMLKGITKGKVSTTTRHNAWGGGFATTQELKGGIYMASNVPNSCKVWNCKILPPDDNSPDVIGEHGDIEQLRAFLPSSCEVMDANIVYWLTDRTPHEALPLSEGTYRQFVRVVTSQLTYWHEEHNTKNPLGVVPDPNITKIIKGSKFDGSSCYVVDP</sequence>
<name>A0A6S7JY67_PARCT</name>
<keyword evidence="2" id="KW-1185">Reference proteome</keyword>
<dbReference type="EMBL" id="CACRXK020021700">
    <property type="protein sequence ID" value="CAB4036101.1"/>
    <property type="molecule type" value="Genomic_DNA"/>
</dbReference>
<dbReference type="AlphaFoldDB" id="A0A6S7JY67"/>
<evidence type="ECO:0000313" key="2">
    <source>
        <dbReference type="Proteomes" id="UP001152795"/>
    </source>
</evidence>
<accession>A0A6S7JY67</accession>
<dbReference type="OrthoDB" id="5980503at2759"/>
<comment type="caution">
    <text evidence="1">The sequence shown here is derived from an EMBL/GenBank/DDBJ whole genome shotgun (WGS) entry which is preliminary data.</text>
</comment>